<dbReference type="PANTHER" id="PTHR31803">
    <property type="entry name" value="ALTERNATIVE OXIDASE"/>
    <property type="match status" value="1"/>
</dbReference>
<dbReference type="InterPro" id="IPR038659">
    <property type="entry name" value="AOX_sf"/>
</dbReference>
<dbReference type="Gene3D" id="1.20.1260.140">
    <property type="entry name" value="Alternative oxidase"/>
    <property type="match status" value="1"/>
</dbReference>
<dbReference type="InParanoid" id="A0A1E7EVQ0"/>
<evidence type="ECO:0000256" key="2">
    <source>
        <dbReference type="ARBA" id="ARBA00004370"/>
    </source>
</evidence>
<evidence type="ECO:0000256" key="1">
    <source>
        <dbReference type="ARBA" id="ARBA00001962"/>
    </source>
</evidence>
<keyword evidence="16" id="KW-1185">Reference proteome</keyword>
<comment type="subcellular location">
    <subcellularLocation>
        <location evidence="2">Membrane</location>
    </subcellularLocation>
</comment>
<evidence type="ECO:0000256" key="5">
    <source>
        <dbReference type="ARBA" id="ARBA00022660"/>
    </source>
</evidence>
<dbReference type="InterPro" id="IPR002680">
    <property type="entry name" value="AOX"/>
</dbReference>
<feature type="region of interest" description="Disordered" evidence="13">
    <location>
        <begin position="453"/>
        <end position="475"/>
    </location>
</feature>
<dbReference type="GO" id="GO:0005739">
    <property type="term" value="C:mitochondrion"/>
    <property type="evidence" value="ECO:0007669"/>
    <property type="project" value="TreeGrafter"/>
</dbReference>
<evidence type="ECO:0000256" key="8">
    <source>
        <dbReference type="ARBA" id="ARBA00022982"/>
    </source>
</evidence>
<evidence type="ECO:0000256" key="11">
    <source>
        <dbReference type="ARBA" id="ARBA00023004"/>
    </source>
</evidence>
<keyword evidence="10" id="KW-0560">Oxidoreductase</keyword>
<dbReference type="GO" id="GO:0009916">
    <property type="term" value="F:alternative oxidase activity"/>
    <property type="evidence" value="ECO:0007669"/>
    <property type="project" value="InterPro"/>
</dbReference>
<evidence type="ECO:0000313" key="15">
    <source>
        <dbReference type="EMBL" id="OEU09946.1"/>
    </source>
</evidence>
<organism evidence="15 16">
    <name type="scientific">Fragilariopsis cylindrus CCMP1102</name>
    <dbReference type="NCBI Taxonomy" id="635003"/>
    <lineage>
        <taxon>Eukaryota</taxon>
        <taxon>Sar</taxon>
        <taxon>Stramenopiles</taxon>
        <taxon>Ochrophyta</taxon>
        <taxon>Bacillariophyta</taxon>
        <taxon>Bacillariophyceae</taxon>
        <taxon>Bacillariophycidae</taxon>
        <taxon>Bacillariales</taxon>
        <taxon>Bacillariaceae</taxon>
        <taxon>Fragilariopsis</taxon>
    </lineage>
</organism>
<evidence type="ECO:0000256" key="6">
    <source>
        <dbReference type="ARBA" id="ARBA00022692"/>
    </source>
</evidence>
<name>A0A1E7EVQ0_9STRA</name>
<dbReference type="PANTHER" id="PTHR31803:SF19">
    <property type="entry name" value="UBIQUINOL OXIDASE"/>
    <property type="match status" value="1"/>
</dbReference>
<keyword evidence="6 14" id="KW-0812">Transmembrane</keyword>
<evidence type="ECO:0000256" key="7">
    <source>
        <dbReference type="ARBA" id="ARBA00022723"/>
    </source>
</evidence>
<dbReference type="GO" id="GO:0016020">
    <property type="term" value="C:membrane"/>
    <property type="evidence" value="ECO:0007669"/>
    <property type="project" value="UniProtKB-SubCell"/>
</dbReference>
<evidence type="ECO:0000256" key="4">
    <source>
        <dbReference type="ARBA" id="ARBA00022448"/>
    </source>
</evidence>
<proteinExistence type="inferred from homology"/>
<accession>A0A1E7EVQ0</accession>
<keyword evidence="7" id="KW-0479">Metal-binding</keyword>
<dbReference type="KEGG" id="fcy:FRACYDRAFT_264103"/>
<evidence type="ECO:0000256" key="9">
    <source>
        <dbReference type="ARBA" id="ARBA00022989"/>
    </source>
</evidence>
<comment type="cofactor">
    <cofactor evidence="1">
        <name>Fe cation</name>
        <dbReference type="ChEBI" id="CHEBI:24875"/>
    </cofactor>
</comment>
<evidence type="ECO:0000256" key="12">
    <source>
        <dbReference type="ARBA" id="ARBA00023136"/>
    </source>
</evidence>
<reference evidence="15 16" key="1">
    <citation type="submission" date="2016-09" db="EMBL/GenBank/DDBJ databases">
        <title>Extensive genetic diversity and differential bi-allelic expression allows diatom success in the polar Southern Ocean.</title>
        <authorList>
            <consortium name="DOE Joint Genome Institute"/>
            <person name="Mock T."/>
            <person name="Otillar R.P."/>
            <person name="Strauss J."/>
            <person name="Dupont C."/>
            <person name="Frickenhaus S."/>
            <person name="Maumus F."/>
            <person name="Mcmullan M."/>
            <person name="Sanges R."/>
            <person name="Schmutz J."/>
            <person name="Toseland A."/>
            <person name="Valas R."/>
            <person name="Veluchamy A."/>
            <person name="Ward B.J."/>
            <person name="Allen A."/>
            <person name="Barry K."/>
            <person name="Falciatore A."/>
            <person name="Ferrante M."/>
            <person name="Fortunato A.E."/>
            <person name="Gloeckner G."/>
            <person name="Gruber A."/>
            <person name="Hipkin R."/>
            <person name="Janech M."/>
            <person name="Kroth P."/>
            <person name="Leese F."/>
            <person name="Lindquist E."/>
            <person name="Lyon B.R."/>
            <person name="Martin J."/>
            <person name="Mayer C."/>
            <person name="Parker M."/>
            <person name="Quesneville H."/>
            <person name="Raymond J."/>
            <person name="Uhlig C."/>
            <person name="Valentin K.U."/>
            <person name="Worden A.Z."/>
            <person name="Armbrust E.V."/>
            <person name="Bowler C."/>
            <person name="Green B."/>
            <person name="Moulton V."/>
            <person name="Van Oosterhout C."/>
            <person name="Grigoriev I."/>
        </authorList>
    </citation>
    <scope>NUCLEOTIDE SEQUENCE [LARGE SCALE GENOMIC DNA]</scope>
    <source>
        <strain evidence="15 16">CCMP1102</strain>
    </source>
</reference>
<dbReference type="AlphaFoldDB" id="A0A1E7EVQ0"/>
<comment type="similarity">
    <text evidence="3">Belongs to the alternative oxidase family.</text>
</comment>
<evidence type="ECO:0000256" key="10">
    <source>
        <dbReference type="ARBA" id="ARBA00023002"/>
    </source>
</evidence>
<feature type="compositionally biased region" description="Basic and acidic residues" evidence="13">
    <location>
        <begin position="453"/>
        <end position="470"/>
    </location>
</feature>
<dbReference type="EMBL" id="KV784374">
    <property type="protein sequence ID" value="OEU09946.1"/>
    <property type="molecule type" value="Genomic_DNA"/>
</dbReference>
<keyword evidence="12 14" id="KW-0472">Membrane</keyword>
<keyword evidence="8" id="KW-0249">Electron transport</keyword>
<dbReference type="OrthoDB" id="4493at2759"/>
<evidence type="ECO:0000256" key="3">
    <source>
        <dbReference type="ARBA" id="ARBA00008388"/>
    </source>
</evidence>
<feature type="transmembrane region" description="Helical" evidence="14">
    <location>
        <begin position="325"/>
        <end position="343"/>
    </location>
</feature>
<dbReference type="GO" id="GO:0010230">
    <property type="term" value="P:alternative respiration"/>
    <property type="evidence" value="ECO:0007669"/>
    <property type="project" value="TreeGrafter"/>
</dbReference>
<keyword evidence="5" id="KW-0679">Respiratory chain</keyword>
<dbReference type="Proteomes" id="UP000095751">
    <property type="component" value="Unassembled WGS sequence"/>
</dbReference>
<sequence>MMCYYRRSESKTATTASSSFFVAAAFFAATFVLIANTVGSSVLVSGFSLHQHGSHTSTNMIRRDYNNNKINNKNHHHHHRRQLSLLHESGLGSELEKELEKELCDSKSSSGTNCNKASSAATIANIAKETATIASQMENNIDWNSVDPYYIDAYEYESYSAVGTKPDASYMLAYNNFIKQGSDIIKEGLQIIGIKDKNSVDKEDRLPDCLNFILTNESVKNAEIERNNNGGKVDSHPVSQTLYDLGCLVLDNLFDNRPIQRFWFLETIARIPYFSYVSMLHLYESFGWFRAVELRKIHSAEDWNELHHLLIMESLGGNTKWSDRFVAYHTAFLYYWFLILVYLGSPRIAYQFMELLEAHAVDTYTTFVKVNKQRLSELPPPSVAVSYYKYGDLYMFDDFQTTRAPGSRRPPCDTLLDVFTNIAIDEGEHVKTMQACQDYAKFGTKVVSSHEKYKYNDNNDNNDNNRKDDNDNNDNYETTAAAAEYKRKMWKEWSEAININNSEMMDGMNMNMGSEMDA</sequence>
<evidence type="ECO:0000256" key="13">
    <source>
        <dbReference type="SAM" id="MobiDB-lite"/>
    </source>
</evidence>
<evidence type="ECO:0000313" key="16">
    <source>
        <dbReference type="Proteomes" id="UP000095751"/>
    </source>
</evidence>
<evidence type="ECO:0000256" key="14">
    <source>
        <dbReference type="SAM" id="Phobius"/>
    </source>
</evidence>
<keyword evidence="4" id="KW-0813">Transport</keyword>
<keyword evidence="11" id="KW-0408">Iron</keyword>
<keyword evidence="9 14" id="KW-1133">Transmembrane helix</keyword>
<dbReference type="Pfam" id="PF01786">
    <property type="entry name" value="AOX"/>
    <property type="match status" value="1"/>
</dbReference>
<dbReference type="GO" id="GO:0046872">
    <property type="term" value="F:metal ion binding"/>
    <property type="evidence" value="ECO:0007669"/>
    <property type="project" value="UniProtKB-KW"/>
</dbReference>
<protein>
    <submittedName>
        <fullName evidence="15">Plastoquinol terminal oxidase-like protein</fullName>
    </submittedName>
</protein>
<gene>
    <name evidence="15" type="primary">AOX1</name>
    <name evidence="15" type="ORF">FRACYDRAFT_264103</name>
</gene>